<keyword evidence="1" id="KW-0472">Membrane</keyword>
<dbReference type="OrthoDB" id="345237at2"/>
<name>A0A545TY98_9PROT</name>
<dbReference type="AlphaFoldDB" id="A0A545TY98"/>
<organism evidence="2 3">
    <name type="scientific">Denitrobaculum tricleocarpae</name>
    <dbReference type="NCBI Taxonomy" id="2591009"/>
    <lineage>
        <taxon>Bacteria</taxon>
        <taxon>Pseudomonadati</taxon>
        <taxon>Pseudomonadota</taxon>
        <taxon>Alphaproteobacteria</taxon>
        <taxon>Rhodospirillales</taxon>
        <taxon>Rhodospirillaceae</taxon>
        <taxon>Denitrobaculum</taxon>
    </lineage>
</organism>
<proteinExistence type="predicted"/>
<dbReference type="InterPro" id="IPR025461">
    <property type="entry name" value="ABA4-like"/>
</dbReference>
<evidence type="ECO:0000256" key="1">
    <source>
        <dbReference type="SAM" id="Phobius"/>
    </source>
</evidence>
<feature type="transmembrane region" description="Helical" evidence="1">
    <location>
        <begin position="37"/>
        <end position="56"/>
    </location>
</feature>
<dbReference type="Proteomes" id="UP000315252">
    <property type="component" value="Unassembled WGS sequence"/>
</dbReference>
<comment type="caution">
    <text evidence="2">The sequence shown here is derived from an EMBL/GenBank/DDBJ whole genome shotgun (WGS) entry which is preliminary data.</text>
</comment>
<feature type="transmembrane region" description="Helical" evidence="1">
    <location>
        <begin position="76"/>
        <end position="95"/>
    </location>
</feature>
<evidence type="ECO:0000313" key="3">
    <source>
        <dbReference type="Proteomes" id="UP000315252"/>
    </source>
</evidence>
<evidence type="ECO:0000313" key="2">
    <source>
        <dbReference type="EMBL" id="TQV82164.1"/>
    </source>
</evidence>
<dbReference type="EMBL" id="VHSH01000002">
    <property type="protein sequence ID" value="TQV82164.1"/>
    <property type="molecule type" value="Genomic_DNA"/>
</dbReference>
<sequence>MTLEEIFSLAGATAMLGWLVLLASPLWPVWTQRISGLILPLILSVGYSALILVYWADSEGGYGSLAEVMQLFTRPELVLAGWIHYLAFDLFIGAWECRTARAEGIRFWLVIPCLALTFLFGPVGLLLFLALRAVRRVQAAGAAVPT</sequence>
<protein>
    <submittedName>
        <fullName evidence="2">DUF4281 domain-containing protein</fullName>
    </submittedName>
</protein>
<keyword evidence="1" id="KW-0812">Transmembrane</keyword>
<reference evidence="2 3" key="1">
    <citation type="submission" date="2019-06" db="EMBL/GenBank/DDBJ databases">
        <title>Whole genome sequence for Rhodospirillaceae sp. R148.</title>
        <authorList>
            <person name="Wang G."/>
        </authorList>
    </citation>
    <scope>NUCLEOTIDE SEQUENCE [LARGE SCALE GENOMIC DNA]</scope>
    <source>
        <strain evidence="2 3">R148</strain>
    </source>
</reference>
<dbReference type="RefSeq" id="WP_142895794.1">
    <property type="nucleotide sequence ID" value="NZ_ML660053.1"/>
</dbReference>
<accession>A0A545TY98</accession>
<feature type="transmembrane region" description="Helical" evidence="1">
    <location>
        <begin position="107"/>
        <end position="131"/>
    </location>
</feature>
<keyword evidence="1" id="KW-1133">Transmembrane helix</keyword>
<keyword evidence="3" id="KW-1185">Reference proteome</keyword>
<dbReference type="Pfam" id="PF14108">
    <property type="entry name" value="ABA4-like"/>
    <property type="match status" value="1"/>
</dbReference>
<feature type="transmembrane region" description="Helical" evidence="1">
    <location>
        <begin position="6"/>
        <end position="30"/>
    </location>
</feature>
<gene>
    <name evidence="2" type="ORF">FKG95_08045</name>
</gene>